<dbReference type="Proteomes" id="UP000324222">
    <property type="component" value="Unassembled WGS sequence"/>
</dbReference>
<organism evidence="1 2">
    <name type="scientific">Portunus trituberculatus</name>
    <name type="common">Swimming crab</name>
    <name type="synonym">Neptunus trituberculatus</name>
    <dbReference type="NCBI Taxonomy" id="210409"/>
    <lineage>
        <taxon>Eukaryota</taxon>
        <taxon>Metazoa</taxon>
        <taxon>Ecdysozoa</taxon>
        <taxon>Arthropoda</taxon>
        <taxon>Crustacea</taxon>
        <taxon>Multicrustacea</taxon>
        <taxon>Malacostraca</taxon>
        <taxon>Eumalacostraca</taxon>
        <taxon>Eucarida</taxon>
        <taxon>Decapoda</taxon>
        <taxon>Pleocyemata</taxon>
        <taxon>Brachyura</taxon>
        <taxon>Eubrachyura</taxon>
        <taxon>Portunoidea</taxon>
        <taxon>Portunidae</taxon>
        <taxon>Portuninae</taxon>
        <taxon>Portunus</taxon>
    </lineage>
</organism>
<dbReference type="EMBL" id="VSRR010001060">
    <property type="protein sequence ID" value="MPC22195.1"/>
    <property type="molecule type" value="Genomic_DNA"/>
</dbReference>
<comment type="caution">
    <text evidence="1">The sequence shown here is derived from an EMBL/GenBank/DDBJ whole genome shotgun (WGS) entry which is preliminary data.</text>
</comment>
<name>A0A5B7DLY5_PORTR</name>
<evidence type="ECO:0000313" key="1">
    <source>
        <dbReference type="EMBL" id="MPC22195.1"/>
    </source>
</evidence>
<proteinExistence type="predicted"/>
<reference evidence="1 2" key="1">
    <citation type="submission" date="2019-05" db="EMBL/GenBank/DDBJ databases">
        <title>Another draft genome of Portunus trituberculatus and its Hox gene families provides insights of decapod evolution.</title>
        <authorList>
            <person name="Jeong J.-H."/>
            <person name="Song I."/>
            <person name="Kim S."/>
            <person name="Choi T."/>
            <person name="Kim D."/>
            <person name="Ryu S."/>
            <person name="Kim W."/>
        </authorList>
    </citation>
    <scope>NUCLEOTIDE SEQUENCE [LARGE SCALE GENOMIC DNA]</scope>
    <source>
        <tissue evidence="1">Muscle</tissue>
    </source>
</reference>
<sequence length="229" mass="24964">MGARPMVSESSDGWITMKFRLMVPSIIMLRTPTLFPELSRWLSSILLDASFGFTAPGSSKESFTEVSLTLSRFLLDPRFVALLLFSFLKENEKNLRSPVLEVGEADRVPLANVRANEEFRFLVFSLNLGVRGDFCGFLLGGVGLLMGRSLKLFTSSVDPEQESQENLALESEGDPASMKTTSLSSLSVIASGGAALEGRHLLHYCCQLPIGAAGPADDNRSVAILTDRR</sequence>
<accession>A0A5B7DLY5</accession>
<protein>
    <submittedName>
        <fullName evidence="1">Uncharacterized protein</fullName>
    </submittedName>
</protein>
<evidence type="ECO:0000313" key="2">
    <source>
        <dbReference type="Proteomes" id="UP000324222"/>
    </source>
</evidence>
<gene>
    <name evidence="1" type="ORF">E2C01_015204</name>
</gene>
<keyword evidence="2" id="KW-1185">Reference proteome</keyword>
<dbReference type="AlphaFoldDB" id="A0A5B7DLY5"/>